<sequence>MFDKIKNVGRCILALYGFFYDWIRYIKYNGWKKNLSDKNFRNYYISKVYHTLEKSMSYKERRKGAAYSNALLLLDTLSYVDVNDPGFHDLIAVEVLRKFCQLEGNSDDIRFIEIEKKIPLLKSSKFESGARNLSLEELYAGKLEDPEAFFNSRFSLREYSTEPVAEKVIFRALELAQKTPSSCNMQGWHTYLISDPSKLTKSLDIQSGNRGFGHKVKGLLILACDQTPFISSSERYQHWIDGGLYSMSVVYAFHSLGVSSCCLNWSEDPKRDILLRRELGIKDEHSIMMMLSFGYPEKENKVCVSPRRPLNESVTVI</sequence>
<comment type="cofactor">
    <cofactor evidence="1">
        <name>FMN</name>
        <dbReference type="ChEBI" id="CHEBI:58210"/>
    </cofactor>
</comment>
<reference evidence="7 8" key="1">
    <citation type="submission" date="2018-03" db="EMBL/GenBank/DDBJ databases">
        <title>Whole genome sequencing of Histamine producing bacteria.</title>
        <authorList>
            <person name="Butler K."/>
        </authorList>
    </citation>
    <scope>NUCLEOTIDE SEQUENCE [LARGE SCALE GENOMIC DNA]</scope>
    <source>
        <strain evidence="7 8">JCM 13586</strain>
    </source>
</reference>
<dbReference type="InterPro" id="IPR029479">
    <property type="entry name" value="Nitroreductase"/>
</dbReference>
<dbReference type="GO" id="GO:0016491">
    <property type="term" value="F:oxidoreductase activity"/>
    <property type="evidence" value="ECO:0007669"/>
    <property type="project" value="UniProtKB-KW"/>
</dbReference>
<organism evidence="7 8">
    <name type="scientific">Photobacterium lutimaris</name>
    <dbReference type="NCBI Taxonomy" id="388278"/>
    <lineage>
        <taxon>Bacteria</taxon>
        <taxon>Pseudomonadati</taxon>
        <taxon>Pseudomonadota</taxon>
        <taxon>Gammaproteobacteria</taxon>
        <taxon>Vibrionales</taxon>
        <taxon>Vibrionaceae</taxon>
        <taxon>Photobacterium</taxon>
    </lineage>
</organism>
<proteinExistence type="inferred from homology"/>
<gene>
    <name evidence="7" type="ORF">C9I99_24180</name>
</gene>
<dbReference type="SUPFAM" id="SSF55469">
    <property type="entry name" value="FMN-dependent nitroreductase-like"/>
    <property type="match status" value="1"/>
</dbReference>
<evidence type="ECO:0000256" key="4">
    <source>
        <dbReference type="ARBA" id="ARBA00022643"/>
    </source>
</evidence>
<dbReference type="RefSeq" id="WP_107351395.1">
    <property type="nucleotide sequence ID" value="NZ_PYMH01000018.1"/>
</dbReference>
<protein>
    <submittedName>
        <fullName evidence="7">Nitroreductase</fullName>
    </submittedName>
</protein>
<dbReference type="Pfam" id="PF00881">
    <property type="entry name" value="Nitroreductase"/>
    <property type="match status" value="1"/>
</dbReference>
<evidence type="ECO:0000259" key="6">
    <source>
        <dbReference type="Pfam" id="PF00881"/>
    </source>
</evidence>
<comment type="caution">
    <text evidence="7">The sequence shown here is derived from an EMBL/GenBank/DDBJ whole genome shotgun (WGS) entry which is preliminary data.</text>
</comment>
<dbReference type="InterPro" id="IPR000415">
    <property type="entry name" value="Nitroreductase-like"/>
</dbReference>
<feature type="domain" description="Nitroreductase" evidence="6">
    <location>
        <begin position="152"/>
        <end position="200"/>
    </location>
</feature>
<evidence type="ECO:0000313" key="8">
    <source>
        <dbReference type="Proteomes" id="UP000241222"/>
    </source>
</evidence>
<dbReference type="PANTHER" id="PTHR43673:SF2">
    <property type="entry name" value="NITROREDUCTASE"/>
    <property type="match status" value="1"/>
</dbReference>
<dbReference type="EMBL" id="PYMH01000018">
    <property type="protein sequence ID" value="PSU29835.1"/>
    <property type="molecule type" value="Genomic_DNA"/>
</dbReference>
<keyword evidence="4" id="KW-0288">FMN</keyword>
<evidence type="ECO:0000313" key="7">
    <source>
        <dbReference type="EMBL" id="PSU29835.1"/>
    </source>
</evidence>
<dbReference type="OrthoDB" id="9802510at2"/>
<dbReference type="Gene3D" id="3.40.109.10">
    <property type="entry name" value="NADH Oxidase"/>
    <property type="match status" value="1"/>
</dbReference>
<dbReference type="PANTHER" id="PTHR43673">
    <property type="entry name" value="NAD(P)H NITROREDUCTASE YDGI-RELATED"/>
    <property type="match status" value="1"/>
</dbReference>
<accession>A0A2T3INC8</accession>
<name>A0A2T3INC8_9GAMM</name>
<evidence type="ECO:0000256" key="1">
    <source>
        <dbReference type="ARBA" id="ARBA00001917"/>
    </source>
</evidence>
<evidence type="ECO:0000256" key="5">
    <source>
        <dbReference type="ARBA" id="ARBA00023002"/>
    </source>
</evidence>
<evidence type="ECO:0000256" key="3">
    <source>
        <dbReference type="ARBA" id="ARBA00022630"/>
    </source>
</evidence>
<keyword evidence="5" id="KW-0560">Oxidoreductase</keyword>
<dbReference type="AlphaFoldDB" id="A0A2T3INC8"/>
<keyword evidence="3" id="KW-0285">Flavoprotein</keyword>
<evidence type="ECO:0000256" key="2">
    <source>
        <dbReference type="ARBA" id="ARBA00007118"/>
    </source>
</evidence>
<dbReference type="Proteomes" id="UP000241222">
    <property type="component" value="Unassembled WGS sequence"/>
</dbReference>
<keyword evidence="8" id="KW-1185">Reference proteome</keyword>
<comment type="similarity">
    <text evidence="2">Belongs to the nitroreductase family.</text>
</comment>